<dbReference type="EMBL" id="LK055227">
    <property type="protein sequence ID" value="CDR71887.1"/>
    <property type="molecule type" value="Genomic_DNA"/>
</dbReference>
<evidence type="ECO:0000313" key="3">
    <source>
        <dbReference type="EMBL" id="CDR71887.1"/>
    </source>
</evidence>
<dbReference type="RefSeq" id="XP_012770829.1">
    <property type="nucleotide sequence ID" value="XM_012915375.1"/>
</dbReference>
<keyword evidence="2" id="KW-1133">Transmembrane helix</keyword>
<keyword evidence="2" id="KW-0472">Membrane</keyword>
<protein>
    <recommendedName>
        <fullName evidence="4">C3H1-type domain-containing protein</fullName>
    </recommendedName>
</protein>
<evidence type="ECO:0008006" key="4">
    <source>
        <dbReference type="Google" id="ProtNLM"/>
    </source>
</evidence>
<accession>A0A061BKB9</accession>
<gene>
    <name evidence="3" type="ORF">BBBOND_0005490</name>
</gene>
<reference evidence="3" key="2">
    <citation type="submission" date="2014-06" db="EMBL/GenBank/DDBJ databases">
        <authorList>
            <person name="Aslett M."/>
            <person name="De Silva Nishadi"/>
        </authorList>
    </citation>
    <scope>NUCLEOTIDE SEQUENCE</scope>
    <source>
        <strain evidence="3">Bond</strain>
    </source>
</reference>
<sequence>MLISLGHHAGQLGGFVGQSESVKKAVMYAIIAKINSHEELKNDYSSHVTKLSESVNSAGKADDTGVIGQLQLEVSKKIAEITYQITQLNKPNNLNHNSPSPSSSAELAKLQSKLEALEKVEKLCGFLTNSNKQQNEPKNLLVNLCDGLETFLGFNSESKGYTGQGIVYSDLDRLCDAVMGFLSGVLEAVKDENEVTTYDKYIQPESKRLQNVLDTLNKNIGSGRTGLVDSVGAVKRWLEGYDKKLQEKTNNVTKHLDTLSKNIETNINDVNSFISYNVFQQRDACRLMATKMAADVNQSKEALKQLDNNAQNMLTPPLNSIHQAVDAFTKSAENNDLQVLNTTVREQLANLKTLLEGEVAARVNEMATNIDNAFEKKIHGPLKQINSELGRVKVALEGWISKAKKVVKAAMNKCNEIIKKLDGTTGTDDPEKRKAVEIAAEALRAKAQKLFDAADSVKNEIGSWVGNATGKVGDLDLALRKDLYDIKNSIKESMWDYITVDILPQFNVVKDKVGENETRKTKDAGNINHNWEELKKKITEYSNDIYKHEMNGVSGHIARIITNMGTYAGKFTEEGFKATVKEWIINIVNDENEYVNDKLQKYLENNYGQVSHTYKNADGTNDITDTFRNLIAQVIVQKLQNEVIKDIDRMVTPLLEAADDKINQYLQAVQMGCDQLAGGLEGVIEAKRVAQMSYDDVAGEIETIITTSKNTVPSLARSHLAEAVRRIMIALTLIARHTGNELKRILDTSNLDELLKAIMRSVKSIGEQFDDRTKSTLGAAITQALKDIKKPIQDLNDAFEQQQCQRQVGTRLDTEIGRDGTAGKIFDLGKLTTFAKHNGKGSKKDLEDAINNIRTIVQEALEWSKIGIKPDQTGRILQAELQHVSTELGKFADAVKGLVQNPAGTASSNAPDQGRGVQKLLDDLQKILDRQGSGYMYTLPQALEDVKNEIVAILDKTDKANLAYILAEATTFHTTTIPTKANETLKAINNYVADAIRRTTEHIKNKAQGLYAARKQMELATLKSIVNEQKSKIQNIIKKDNASGIKCLLSIIDGNHETLSQISDAHDTKTAAVNAKWYVETLTKYINEQVKSPSNDLPKSKGTQPVTSQTTPSSQLVTRLQSRTYALLTHLHDNNRPFTFDSKFRSLLHDLTSALSTFNPAAFANPHHPQLLDALKAGMKGLVKEMEKAYVNRYDSRKIKWEELKGKQATDELTDDATRCAKVFMSCLPMLLNDLSKVKERCGHKGEWSTKHLHIDHEVQDARKRKNPLGTFFRDCGYNVPTSQTSKQDGELRCKYELKGSDIYAKLVEHTIDGVPDILKHITDCESNYDEHGKKKKESTFDVVDLLSCLHTHLHDYYTVNHYATFTSTKHPSSIYDMLQWLTGLPHSPVYNALSHDGFSGLFEKTEEDENKGTLMGDILLKTDDDDKLPAYPETITATNMRGILTLVCHHAEETLISLLGHGHSGGIYACEFNTNTAKLTYPSDPSKCLDLLFEVISRVYNQLFFLFKQCSYSTKLGGWYDCWYGQGVGGSAWNCNTLQCPGQSAGQKADQEHNQKCNQTCDQTAQCGLKSPLQSFLEDGLPGFLPHPYSKSNCKPTCTAPGHFGKVCITPMGFNDISGMASRRQQGRHITDVLRDFCGSEHAPLSRLCGLLTCLLTRPPQTLGDMFAFYYNFLNGWHDPRFANCLKHRELPYAKAVKEANFESDGNRLDVNAMFRSVKHNSTGGSTHLKGDLFSLVACDHQMAKDTYCGRYLQPCGQHIWTVFSKEHAGNYLSWIVYLTETFYDLLKMLYDDCNNKCGQDHSKCNRTSCAVDCKTKLPSEPKTPIQDKYHNSKCSTIVTCKSTLPTFCRYGFVFDSPQSLSGEYGDDKKRTCKDFCNALRRVLSDDKKENDVLAKLKFETIPTFLWNIRSKFFWLNVALWLLSLLYLTHIMVIRLDLLHIKSHLHSPSSHRIAAQSLLAAARVNKLNRVFYLQP</sequence>
<organism evidence="3">
    <name type="scientific">Babesia bigemina</name>
    <dbReference type="NCBI Taxonomy" id="5866"/>
    <lineage>
        <taxon>Eukaryota</taxon>
        <taxon>Sar</taxon>
        <taxon>Alveolata</taxon>
        <taxon>Apicomplexa</taxon>
        <taxon>Aconoidasida</taxon>
        <taxon>Piroplasmida</taxon>
        <taxon>Babesiidae</taxon>
        <taxon>Babesia</taxon>
    </lineage>
</organism>
<keyword evidence="2" id="KW-0812">Transmembrane</keyword>
<dbReference type="OrthoDB" id="10254720at2759"/>
<evidence type="ECO:0000256" key="2">
    <source>
        <dbReference type="SAM" id="Phobius"/>
    </source>
</evidence>
<proteinExistence type="predicted"/>
<feature type="transmembrane region" description="Helical" evidence="2">
    <location>
        <begin position="1914"/>
        <end position="1935"/>
    </location>
</feature>
<dbReference type="KEGG" id="bbig:BBBOND_0005490"/>
<reference evidence="3" key="1">
    <citation type="journal article" date="2014" name="Nucleic Acids Res.">
        <title>The evolutionary dynamics of variant antigen genes in Babesia reveal a history of genomic innovation underlying host-parasite interaction.</title>
        <authorList>
            <person name="Jackson A.P."/>
            <person name="Otto T.D."/>
            <person name="Darby A."/>
            <person name="Ramaprasad A."/>
            <person name="Xia D."/>
            <person name="Echaide I.E."/>
            <person name="Farber M."/>
            <person name="Gahlot S."/>
            <person name="Gamble J."/>
            <person name="Gupta D."/>
            <person name="Gupta Y."/>
            <person name="Jackson L."/>
            <person name="Malandrin L."/>
            <person name="Malas T.B."/>
            <person name="Moussa E."/>
            <person name="Nair M."/>
            <person name="Reid AJ."/>
            <person name="Sanders M."/>
            <person name="Sharma J."/>
            <person name="Tracey A."/>
            <person name="Quail M.A."/>
            <person name="Weir W."/>
            <person name="Wastling J.M."/>
            <person name="Hall N."/>
            <person name="Willadsen P."/>
            <person name="Lingelbach K."/>
            <person name="Shiels B."/>
            <person name="Tait A."/>
            <person name="Berriman M."/>
            <person name="Allred D.R."/>
            <person name="Pain A."/>
        </authorList>
    </citation>
    <scope>NUCLEOTIDE SEQUENCE</scope>
    <source>
        <strain evidence="3">Bond</strain>
    </source>
</reference>
<evidence type="ECO:0000256" key="1">
    <source>
        <dbReference type="SAM" id="MobiDB-lite"/>
    </source>
</evidence>
<feature type="region of interest" description="Disordered" evidence="1">
    <location>
        <begin position="1091"/>
        <end position="1115"/>
    </location>
</feature>
<name>A0A061BKB9_BABBI</name>
<dbReference type="VEuPathDB" id="PiroplasmaDB:BBBOND_0005490"/>
<feature type="compositionally biased region" description="Low complexity" evidence="1">
    <location>
        <begin position="1103"/>
        <end position="1115"/>
    </location>
</feature>
<dbReference type="GeneID" id="24562104"/>